<dbReference type="Proteomes" id="UP000033109">
    <property type="component" value="Chromosome"/>
</dbReference>
<evidence type="ECO:0000313" key="3">
    <source>
        <dbReference type="Proteomes" id="UP000033109"/>
    </source>
</evidence>
<dbReference type="GO" id="GO:0016747">
    <property type="term" value="F:acyltransferase activity, transferring groups other than amino-acyl groups"/>
    <property type="evidence" value="ECO:0007669"/>
    <property type="project" value="InterPro"/>
</dbReference>
<organism evidence="2 3">
    <name type="scientific">Pontibacter korlensis</name>
    <dbReference type="NCBI Taxonomy" id="400092"/>
    <lineage>
        <taxon>Bacteria</taxon>
        <taxon>Pseudomonadati</taxon>
        <taxon>Bacteroidota</taxon>
        <taxon>Cytophagia</taxon>
        <taxon>Cytophagales</taxon>
        <taxon>Hymenobacteraceae</taxon>
        <taxon>Pontibacter</taxon>
    </lineage>
</organism>
<dbReference type="KEGG" id="pko:PKOR_12340"/>
<dbReference type="HOGENOM" id="CLU_118082_0_0_10"/>
<reference evidence="2 3" key="1">
    <citation type="journal article" date="2015" name="Sci. Rep.">
        <title>Unraveling adaptation of Pontibacter korlensis to radiation and infertility in desert through complete genome and comparative transcriptomic analysis.</title>
        <authorList>
            <person name="Dai J."/>
            <person name="Dai W."/>
            <person name="Qiu C."/>
            <person name="Yang Z."/>
            <person name="Zhang Y."/>
            <person name="Zhou M."/>
            <person name="Zhang L."/>
            <person name="Fang C."/>
            <person name="Gao Q."/>
            <person name="Yang Q."/>
            <person name="Li X."/>
            <person name="Wang Z."/>
            <person name="Wang Z."/>
            <person name="Jia Z."/>
            <person name="Chen X."/>
        </authorList>
    </citation>
    <scope>NUCLEOTIDE SEQUENCE [LARGE SCALE GENOMIC DNA]</scope>
    <source>
        <strain evidence="2 3">X14-1T</strain>
    </source>
</reference>
<dbReference type="Pfam" id="PF00583">
    <property type="entry name" value="Acetyltransf_1"/>
    <property type="match status" value="1"/>
</dbReference>
<dbReference type="InterPro" id="IPR016181">
    <property type="entry name" value="Acyl_CoA_acyltransferase"/>
</dbReference>
<dbReference type="SUPFAM" id="SSF55729">
    <property type="entry name" value="Acyl-CoA N-acyltransferases (Nat)"/>
    <property type="match status" value="1"/>
</dbReference>
<gene>
    <name evidence="2" type="ORF">PKOR_12340</name>
</gene>
<keyword evidence="2" id="KW-0808">Transferase</keyword>
<accession>A0A0E3ZEH1</accession>
<name>A0A0E3ZEH1_9BACT</name>
<feature type="domain" description="N-acetyltransferase" evidence="1">
    <location>
        <begin position="53"/>
        <end position="162"/>
    </location>
</feature>
<dbReference type="InterPro" id="IPR000182">
    <property type="entry name" value="GNAT_dom"/>
</dbReference>
<dbReference type="AlphaFoldDB" id="A0A0E3ZEH1"/>
<keyword evidence="3" id="KW-1185">Reference proteome</keyword>
<evidence type="ECO:0000313" key="2">
    <source>
        <dbReference type="EMBL" id="AKD03768.1"/>
    </source>
</evidence>
<sequence length="187" mass="21529">MITYKTSENDTELEGILSLQKANLKIGLPEGEIESQGFVTVDHSLEVLQRFNQIEKHVIAKDGEKVVGYVLAMTKESRFDIPILLPMFEVFDNIKFRGKVVSAYNYMVVGQVCVDKDYRGKGIFGDCYLTYKQHYSEKYDFAITEIAKSNLRSLKAHNRVGFEEVHSYLDPDQTAWSIVVWDWKNSK</sequence>
<dbReference type="OrthoDB" id="5109343at2"/>
<dbReference type="Gene3D" id="3.40.630.30">
    <property type="match status" value="1"/>
</dbReference>
<evidence type="ECO:0000259" key="1">
    <source>
        <dbReference type="Pfam" id="PF00583"/>
    </source>
</evidence>
<protein>
    <submittedName>
        <fullName evidence="2">Acetyltransferase</fullName>
    </submittedName>
</protein>
<dbReference type="EMBL" id="CP009621">
    <property type="protein sequence ID" value="AKD03768.1"/>
    <property type="molecule type" value="Genomic_DNA"/>
</dbReference>
<dbReference type="RefSeq" id="WP_046311105.1">
    <property type="nucleotide sequence ID" value="NZ_CBCSCY010000002.1"/>
</dbReference>
<dbReference type="PATRIC" id="fig|400092.3.peg.2690"/>
<dbReference type="STRING" id="400092.PKOR_12340"/>
<proteinExistence type="predicted"/>